<evidence type="ECO:0000256" key="3">
    <source>
        <dbReference type="ARBA" id="ARBA00022777"/>
    </source>
</evidence>
<evidence type="ECO:0000259" key="6">
    <source>
        <dbReference type="PROSITE" id="PS50011"/>
    </source>
</evidence>
<keyword evidence="5" id="KW-0812">Transmembrane</keyword>
<sequence length="451" mass="47821">MRTSAEPVRQVVVTGEDFSKMKPAMATDHGFGDLTPLGTGPRATVYAGVRTGTGEAVALKVFRAKLPRRTRTEVERELARLAPLRAQASVLVADALEDLGDRSAVRMELCTQSLTGVVEQEGPLPIAEAVALGRTLALALAAAHEAGIVHGGVTPGNVLYRPSGEPVLADFGVTLRRAFPHEGGAGVDFLAPETLEHGTADERSDLYGLGAVLYLALSGLSPHPARLGEHPDDRKLRVLGSAVPRLDRPGLPDELAELVRALLAKDPAIRPGSMRDVATWLDRLSAPGTPAAGSSGAPPRPLVPRGAPVFVSAPGTTTRKHPALPVIGGAAGLLVVVALGVFLMRTDPAVRGDAPIQAPPTPEKAVLLQLADPVDNVDHVDLRWETEEQLEFFVMVAAEGEKPQPKYAQRNRSLKVEVDPSRKYCFLVQGTDGLRVYESKPKGLRGANCKL</sequence>
<dbReference type="Proteomes" id="UP000199352">
    <property type="component" value="Unassembled WGS sequence"/>
</dbReference>
<dbReference type="Pfam" id="PF00069">
    <property type="entry name" value="Pkinase"/>
    <property type="match status" value="1"/>
</dbReference>
<dbReference type="AlphaFoldDB" id="A0A1H9J3C2"/>
<keyword evidence="5" id="KW-1133">Transmembrane helix</keyword>
<keyword evidence="1" id="KW-0808">Transferase</keyword>
<evidence type="ECO:0000256" key="5">
    <source>
        <dbReference type="SAM" id="Phobius"/>
    </source>
</evidence>
<evidence type="ECO:0000313" key="7">
    <source>
        <dbReference type="EMBL" id="SEQ81380.1"/>
    </source>
</evidence>
<dbReference type="GO" id="GO:0004674">
    <property type="term" value="F:protein serine/threonine kinase activity"/>
    <property type="evidence" value="ECO:0007669"/>
    <property type="project" value="UniProtKB-KW"/>
</dbReference>
<accession>A0A1H9J3C2</accession>
<name>A0A1H9J3C2_9PSEU</name>
<keyword evidence="2" id="KW-0547">Nucleotide-binding</keyword>
<feature type="transmembrane region" description="Helical" evidence="5">
    <location>
        <begin position="323"/>
        <end position="343"/>
    </location>
</feature>
<dbReference type="STRING" id="402600.SAMN05216188_105201"/>
<dbReference type="CDD" id="cd14014">
    <property type="entry name" value="STKc_PknB_like"/>
    <property type="match status" value="1"/>
</dbReference>
<dbReference type="PROSITE" id="PS50011">
    <property type="entry name" value="PROTEIN_KINASE_DOM"/>
    <property type="match status" value="1"/>
</dbReference>
<dbReference type="InterPro" id="IPR011009">
    <property type="entry name" value="Kinase-like_dom_sf"/>
</dbReference>
<keyword evidence="7" id="KW-0723">Serine/threonine-protein kinase</keyword>
<evidence type="ECO:0000256" key="4">
    <source>
        <dbReference type="ARBA" id="ARBA00022840"/>
    </source>
</evidence>
<protein>
    <submittedName>
        <fullName evidence="7">Serine/threonine protein kinase</fullName>
    </submittedName>
</protein>
<keyword evidence="3 7" id="KW-0418">Kinase</keyword>
<evidence type="ECO:0000256" key="1">
    <source>
        <dbReference type="ARBA" id="ARBA00022679"/>
    </source>
</evidence>
<organism evidence="7 8">
    <name type="scientific">Lentzea xinjiangensis</name>
    <dbReference type="NCBI Taxonomy" id="402600"/>
    <lineage>
        <taxon>Bacteria</taxon>
        <taxon>Bacillati</taxon>
        <taxon>Actinomycetota</taxon>
        <taxon>Actinomycetes</taxon>
        <taxon>Pseudonocardiales</taxon>
        <taxon>Pseudonocardiaceae</taxon>
        <taxon>Lentzea</taxon>
    </lineage>
</organism>
<evidence type="ECO:0000313" key="8">
    <source>
        <dbReference type="Proteomes" id="UP000199352"/>
    </source>
</evidence>
<dbReference type="SUPFAM" id="SSF56112">
    <property type="entry name" value="Protein kinase-like (PK-like)"/>
    <property type="match status" value="1"/>
</dbReference>
<proteinExistence type="predicted"/>
<dbReference type="InterPro" id="IPR000719">
    <property type="entry name" value="Prot_kinase_dom"/>
</dbReference>
<keyword evidence="4" id="KW-0067">ATP-binding</keyword>
<dbReference type="PANTHER" id="PTHR43289:SF34">
    <property type="entry name" value="SERINE_THREONINE-PROTEIN KINASE YBDM-RELATED"/>
    <property type="match status" value="1"/>
</dbReference>
<dbReference type="EMBL" id="FOFR01000005">
    <property type="protein sequence ID" value="SEQ81380.1"/>
    <property type="molecule type" value="Genomic_DNA"/>
</dbReference>
<feature type="domain" description="Protein kinase" evidence="6">
    <location>
        <begin position="31"/>
        <end position="281"/>
    </location>
</feature>
<dbReference type="GO" id="GO:0005524">
    <property type="term" value="F:ATP binding"/>
    <property type="evidence" value="ECO:0007669"/>
    <property type="project" value="UniProtKB-KW"/>
</dbReference>
<dbReference type="PANTHER" id="PTHR43289">
    <property type="entry name" value="MITOGEN-ACTIVATED PROTEIN KINASE KINASE KINASE 20-RELATED"/>
    <property type="match status" value="1"/>
</dbReference>
<keyword evidence="5" id="KW-0472">Membrane</keyword>
<dbReference type="Gene3D" id="1.10.510.10">
    <property type="entry name" value="Transferase(Phosphotransferase) domain 1"/>
    <property type="match status" value="1"/>
</dbReference>
<dbReference type="RefSeq" id="WP_245777791.1">
    <property type="nucleotide sequence ID" value="NZ_FOFR01000005.1"/>
</dbReference>
<keyword evidence="8" id="KW-1185">Reference proteome</keyword>
<gene>
    <name evidence="7" type="ORF">SAMN05216188_105201</name>
</gene>
<dbReference type="SMART" id="SM00220">
    <property type="entry name" value="S_TKc"/>
    <property type="match status" value="1"/>
</dbReference>
<reference evidence="8" key="1">
    <citation type="submission" date="2016-10" db="EMBL/GenBank/DDBJ databases">
        <authorList>
            <person name="Varghese N."/>
            <person name="Submissions S."/>
        </authorList>
    </citation>
    <scope>NUCLEOTIDE SEQUENCE [LARGE SCALE GENOMIC DNA]</scope>
    <source>
        <strain evidence="8">CGMCC 4.3525</strain>
    </source>
</reference>
<evidence type="ECO:0000256" key="2">
    <source>
        <dbReference type="ARBA" id="ARBA00022741"/>
    </source>
</evidence>